<comment type="caution">
    <text evidence="5">The sequence shown here is derived from an EMBL/GenBank/DDBJ whole genome shotgun (WGS) entry which is preliminary data.</text>
</comment>
<dbReference type="Proteomes" id="UP000251314">
    <property type="component" value="Unassembled WGS sequence"/>
</dbReference>
<dbReference type="PANTHER" id="PTHR40866">
    <property type="entry name" value="BED-TYPE DOMAIN-CONTAINING PROTEIN"/>
    <property type="match status" value="1"/>
</dbReference>
<gene>
    <name evidence="5" type="ORF">PC110_g7758</name>
</gene>
<organism evidence="5 6">
    <name type="scientific">Phytophthora cactorum</name>
    <dbReference type="NCBI Taxonomy" id="29920"/>
    <lineage>
        <taxon>Eukaryota</taxon>
        <taxon>Sar</taxon>
        <taxon>Stramenopiles</taxon>
        <taxon>Oomycota</taxon>
        <taxon>Peronosporomycetes</taxon>
        <taxon>Peronosporales</taxon>
        <taxon>Peronosporaceae</taxon>
        <taxon>Phytophthora</taxon>
    </lineage>
</organism>
<keyword evidence="3" id="KW-0862">Zinc</keyword>
<evidence type="ECO:0000313" key="5">
    <source>
        <dbReference type="EMBL" id="RAW35962.1"/>
    </source>
</evidence>
<dbReference type="InterPro" id="IPR003656">
    <property type="entry name" value="Znf_BED"/>
</dbReference>
<dbReference type="EMBL" id="MJFZ01000153">
    <property type="protein sequence ID" value="RAW35962.1"/>
    <property type="molecule type" value="Genomic_DNA"/>
</dbReference>
<evidence type="ECO:0000313" key="6">
    <source>
        <dbReference type="Proteomes" id="UP000251314"/>
    </source>
</evidence>
<evidence type="ECO:0000256" key="2">
    <source>
        <dbReference type="ARBA" id="ARBA00022771"/>
    </source>
</evidence>
<proteinExistence type="predicted"/>
<dbReference type="PANTHER" id="PTHR40866:SF1">
    <property type="entry name" value="BED-TYPE DOMAIN-CONTAINING PROTEIN"/>
    <property type="match status" value="1"/>
</dbReference>
<dbReference type="InterPro" id="IPR012337">
    <property type="entry name" value="RNaseH-like_sf"/>
</dbReference>
<evidence type="ECO:0000256" key="3">
    <source>
        <dbReference type="ARBA" id="ARBA00022833"/>
    </source>
</evidence>
<dbReference type="GO" id="GO:0003677">
    <property type="term" value="F:DNA binding"/>
    <property type="evidence" value="ECO:0007669"/>
    <property type="project" value="InterPro"/>
</dbReference>
<keyword evidence="2" id="KW-0863">Zinc-finger</keyword>
<name>A0A329SK67_9STRA</name>
<dbReference type="VEuPathDB" id="FungiDB:PC110_g7758"/>
<dbReference type="Pfam" id="PF02892">
    <property type="entry name" value="zf-BED"/>
    <property type="match status" value="1"/>
</dbReference>
<protein>
    <recommendedName>
        <fullName evidence="4">BED-type domain-containing protein</fullName>
    </recommendedName>
</protein>
<keyword evidence="6" id="KW-1185">Reference proteome</keyword>
<dbReference type="OrthoDB" id="110124at2759"/>
<sequence length="467" mass="53408">MEFTNKDLYYLLFTELSPNQARCNTCINVFKSGNGYTNQVHHLLKRHPDYQELAAAVFRKGNRFGVTLPDQRTCEVFRWVEWCIRDRMPVSFCERPLVRKNAKMEPISAATLQKYLDVLYGLVREVTATTLPDKFGIVLDALTTGGRHYFAIMAVFDDPSAAQPKQRHLNYDESIQCLTRRFVLLAFCPLGDEEDLSTQSLVDLIADTLSTYNWPWESVRFMTGDNCSVNQAIGRKVGALPFIGCASHRFQFALNDFLADKELLLAKFHVLMKHLSTIKCRAALRKVMPLAPVLRNVTRWSSTFNMVQRDEESVHVEELLETLMDLNEVTKALQVSTLAMVATVNYPALESGSIKIISGSRLTTREQKTCKSFKRPTTNATVEETSRSFFAPVFQKASEPRTFYIPLAWVPPTLNECERFFSQVKLVFTDLRKSMEVNTLEVPMFLAYNKDSWNVGGVQAIRRKMRK</sequence>
<evidence type="ECO:0000259" key="4">
    <source>
        <dbReference type="Pfam" id="PF02892"/>
    </source>
</evidence>
<reference evidence="5 6" key="1">
    <citation type="submission" date="2018-01" db="EMBL/GenBank/DDBJ databases">
        <title>Draft genome of the strawberry crown rot pathogen Phytophthora cactorum.</title>
        <authorList>
            <person name="Armitage A.D."/>
            <person name="Lysoe E."/>
            <person name="Nellist C.F."/>
            <person name="Harrison R.J."/>
            <person name="Brurberg M.B."/>
        </authorList>
    </citation>
    <scope>NUCLEOTIDE SEQUENCE [LARGE SCALE GENOMIC DNA]</scope>
    <source>
        <strain evidence="5 6">10300</strain>
    </source>
</reference>
<accession>A0A329SK67</accession>
<feature type="domain" description="BED-type" evidence="4">
    <location>
        <begin position="11"/>
        <end position="48"/>
    </location>
</feature>
<evidence type="ECO:0000256" key="1">
    <source>
        <dbReference type="ARBA" id="ARBA00022723"/>
    </source>
</evidence>
<dbReference type="GO" id="GO:0008270">
    <property type="term" value="F:zinc ion binding"/>
    <property type="evidence" value="ECO:0007669"/>
    <property type="project" value="UniProtKB-KW"/>
</dbReference>
<dbReference type="AlphaFoldDB" id="A0A329SK67"/>
<keyword evidence="1" id="KW-0479">Metal-binding</keyword>
<dbReference type="SUPFAM" id="SSF53098">
    <property type="entry name" value="Ribonuclease H-like"/>
    <property type="match status" value="1"/>
</dbReference>